<gene>
    <name evidence="3" type="ORF">TCLT_LOCUS5053</name>
</gene>
<reference evidence="3 4" key="2">
    <citation type="submission" date="2018-11" db="EMBL/GenBank/DDBJ databases">
        <authorList>
            <consortium name="Pathogen Informatics"/>
        </authorList>
    </citation>
    <scope>NUCLEOTIDE SEQUENCE [LARGE SCALE GENOMIC DNA]</scope>
</reference>
<organism evidence="5">
    <name type="scientific">Thelazia callipaeda</name>
    <name type="common">Oriental eyeworm</name>
    <name type="synonym">Parasitic nematode</name>
    <dbReference type="NCBI Taxonomy" id="103827"/>
    <lineage>
        <taxon>Eukaryota</taxon>
        <taxon>Metazoa</taxon>
        <taxon>Ecdysozoa</taxon>
        <taxon>Nematoda</taxon>
        <taxon>Chromadorea</taxon>
        <taxon>Rhabditida</taxon>
        <taxon>Spirurina</taxon>
        <taxon>Spiruromorpha</taxon>
        <taxon>Thelazioidea</taxon>
        <taxon>Thelaziidae</taxon>
        <taxon>Thelazia</taxon>
    </lineage>
</organism>
<evidence type="ECO:0000313" key="4">
    <source>
        <dbReference type="Proteomes" id="UP000276776"/>
    </source>
</evidence>
<dbReference type="EMBL" id="UYYF01004318">
    <property type="protein sequence ID" value="VDN02256.1"/>
    <property type="molecule type" value="Genomic_DNA"/>
</dbReference>
<dbReference type="OMA" id="VHEYENS"/>
<dbReference type="OrthoDB" id="5870586at2759"/>
<feature type="compositionally biased region" description="Basic and acidic residues" evidence="1">
    <location>
        <begin position="407"/>
        <end position="416"/>
    </location>
</feature>
<evidence type="ECO:0000313" key="3">
    <source>
        <dbReference type="EMBL" id="VDN02256.1"/>
    </source>
</evidence>
<keyword evidence="2" id="KW-1133">Transmembrane helix</keyword>
<evidence type="ECO:0000313" key="5">
    <source>
        <dbReference type="WBParaSite" id="TCLT_0000506401-mRNA-1"/>
    </source>
</evidence>
<dbReference type="WBParaSite" id="TCLT_0000506401-mRNA-1">
    <property type="protein sequence ID" value="TCLT_0000506401-mRNA-1"/>
    <property type="gene ID" value="TCLT_0000506401"/>
</dbReference>
<protein>
    <submittedName>
        <fullName evidence="5">Transmembrane protein</fullName>
    </submittedName>
</protein>
<dbReference type="Proteomes" id="UP000276776">
    <property type="component" value="Unassembled WGS sequence"/>
</dbReference>
<sequence length="570" mass="65745">MVTNKKIIQSILLKLFQFISSIFMIYCVYNIGPYWIFTFIFLLVPLAGIYIIFRFINDKTESKEHDVLVSQKQWFQVEATTCFTMAIIFSGFGILLIYDFPTCLNNRYLLLAGLSSLFIAFLYATNGFLNINLIQQITANIDENEKCSKRPENTIKSELNKVSEAKIEQIQRDFMPKNDAIHEYAELQKQELITNQNLSSNDQNISDNDQKSIIDQHIVDYIRKGTDQNSDNEINKDNYQKNITHSKNNSKVKLTISSMKGHQNISSTSNNVANFHHLFNQKLSQNSIKKNISKRKVTPIPLIAFEEAEKHNLKKSKDHFSGQFLTTVVSGQTQEPVHFLRYNDGINGSPMQLIHSATNNFNQRNDQEELFVVKNLCKCYDHNIFHQPNVRLMTSRNYGRRKSNGGDQRRCHSKQDSRHRRSGDIQHPSCTYTDSDDEASLPSSAADYTESVKLSLKVSKFVNFIEQTLLLFRSRHKIINTLRDQHLFTDNSSLTTSIVTAIDSGRESEIVRNTFPRQTSSRVKRMKSGGFDVIIRTQTDNKHFNPRRRTQSLSSSSYDKPNDAYFVNKF</sequence>
<dbReference type="AlphaFoldDB" id="A0A158RBM8"/>
<proteinExistence type="predicted"/>
<feature type="transmembrane region" description="Helical" evidence="2">
    <location>
        <begin position="35"/>
        <end position="56"/>
    </location>
</feature>
<name>A0A158RBM8_THECL</name>
<evidence type="ECO:0000256" key="1">
    <source>
        <dbReference type="SAM" id="MobiDB-lite"/>
    </source>
</evidence>
<feature type="transmembrane region" description="Helical" evidence="2">
    <location>
        <begin position="110"/>
        <end position="129"/>
    </location>
</feature>
<feature type="region of interest" description="Disordered" evidence="1">
    <location>
        <begin position="395"/>
        <end position="442"/>
    </location>
</feature>
<reference evidence="5" key="1">
    <citation type="submission" date="2016-04" db="UniProtKB">
        <authorList>
            <consortium name="WormBaseParasite"/>
        </authorList>
    </citation>
    <scope>IDENTIFICATION</scope>
</reference>
<accession>A0A158RBM8</accession>
<keyword evidence="4" id="KW-1185">Reference proteome</keyword>
<feature type="transmembrane region" description="Helical" evidence="2">
    <location>
        <begin position="12"/>
        <end position="29"/>
    </location>
</feature>
<keyword evidence="2" id="KW-0472">Membrane</keyword>
<keyword evidence="2" id="KW-0812">Transmembrane</keyword>
<evidence type="ECO:0000256" key="2">
    <source>
        <dbReference type="SAM" id="Phobius"/>
    </source>
</evidence>
<feature type="transmembrane region" description="Helical" evidence="2">
    <location>
        <begin position="77"/>
        <end position="98"/>
    </location>
</feature>